<dbReference type="InterPro" id="IPR011611">
    <property type="entry name" value="PfkB_dom"/>
</dbReference>
<dbReference type="SUPFAM" id="SSF53613">
    <property type="entry name" value="Ribokinase-like"/>
    <property type="match status" value="1"/>
</dbReference>
<organism evidence="5 6">
    <name type="scientific">Nonomuraea antimicrobica</name>
    <dbReference type="NCBI Taxonomy" id="561173"/>
    <lineage>
        <taxon>Bacteria</taxon>
        <taxon>Bacillati</taxon>
        <taxon>Actinomycetota</taxon>
        <taxon>Actinomycetes</taxon>
        <taxon>Streptosporangiales</taxon>
        <taxon>Streptosporangiaceae</taxon>
        <taxon>Nonomuraea</taxon>
    </lineage>
</organism>
<name>A0ABP7C497_9ACTN</name>
<protein>
    <submittedName>
        <fullName evidence="5">Sugar kinase</fullName>
    </submittedName>
</protein>
<evidence type="ECO:0000256" key="3">
    <source>
        <dbReference type="ARBA" id="ARBA00022777"/>
    </source>
</evidence>
<dbReference type="Proteomes" id="UP001500902">
    <property type="component" value="Unassembled WGS sequence"/>
</dbReference>
<evidence type="ECO:0000259" key="4">
    <source>
        <dbReference type="Pfam" id="PF00294"/>
    </source>
</evidence>
<accession>A0ABP7C497</accession>
<evidence type="ECO:0000256" key="1">
    <source>
        <dbReference type="ARBA" id="ARBA00010688"/>
    </source>
</evidence>
<dbReference type="InterPro" id="IPR029056">
    <property type="entry name" value="Ribokinase-like"/>
</dbReference>
<dbReference type="Pfam" id="PF00294">
    <property type="entry name" value="PfkB"/>
    <property type="match status" value="1"/>
</dbReference>
<evidence type="ECO:0000256" key="2">
    <source>
        <dbReference type="ARBA" id="ARBA00022679"/>
    </source>
</evidence>
<dbReference type="GO" id="GO:0016301">
    <property type="term" value="F:kinase activity"/>
    <property type="evidence" value="ECO:0007669"/>
    <property type="project" value="UniProtKB-KW"/>
</dbReference>
<feature type="domain" description="Carbohydrate kinase PfkB" evidence="4">
    <location>
        <begin position="6"/>
        <end position="300"/>
    </location>
</feature>
<comment type="caution">
    <text evidence="5">The sequence shown here is derived from an EMBL/GenBank/DDBJ whole genome shotgun (WGS) entry which is preliminary data.</text>
</comment>
<dbReference type="RefSeq" id="WP_344881309.1">
    <property type="nucleotide sequence ID" value="NZ_BAAAZP010000087.1"/>
</dbReference>
<keyword evidence="3 5" id="KW-0418">Kinase</keyword>
<gene>
    <name evidence="5" type="ORF">GCM10022224_045190</name>
</gene>
<keyword evidence="2" id="KW-0808">Transferase</keyword>
<dbReference type="PANTHER" id="PTHR43085:SF15">
    <property type="entry name" value="2-DEHYDRO-3-DEOXYGLUCONOKINASE"/>
    <property type="match status" value="1"/>
</dbReference>
<sequence length="323" mass="33483">MPHPQILALGEPLLEFNAATEGPLADDAAFQLGFGGDTSNMVIAARRSGAGAGYVTRVGDDAFGHALMRLWEREGVDVRHVTGEPGGATGIYFVTRHGEGRHAFTYRRAGSPACRLSPADVPEEAVAAARLLHLSGITQAISPSACDAAFHAIDVARRAGTLVSYDPNYRPALWPVERARAVVLRTAELADVVLPNLEEGRLLTGLHEPEEVLAAFARRGPSIVALKMGADGVLLGEGGRVTHVPAHPVTAVDATGAGDTFDGAFAARLLDGDSPVEAAGYAVVAAALTTTGPGAVGPIPRLDTVLAEKATRPTSNGPHPRPA</sequence>
<evidence type="ECO:0000313" key="6">
    <source>
        <dbReference type="Proteomes" id="UP001500902"/>
    </source>
</evidence>
<proteinExistence type="inferred from homology"/>
<evidence type="ECO:0000313" key="5">
    <source>
        <dbReference type="EMBL" id="GAA3675941.1"/>
    </source>
</evidence>
<dbReference type="EMBL" id="BAAAZP010000087">
    <property type="protein sequence ID" value="GAA3675941.1"/>
    <property type="molecule type" value="Genomic_DNA"/>
</dbReference>
<comment type="similarity">
    <text evidence="1">Belongs to the carbohydrate kinase PfkB family.</text>
</comment>
<dbReference type="PRINTS" id="PR00990">
    <property type="entry name" value="RIBOKINASE"/>
</dbReference>
<dbReference type="InterPro" id="IPR050306">
    <property type="entry name" value="PfkB_Carbo_kinase"/>
</dbReference>
<dbReference type="InterPro" id="IPR002139">
    <property type="entry name" value="Ribo/fructo_kinase"/>
</dbReference>
<dbReference type="CDD" id="cd01166">
    <property type="entry name" value="KdgK"/>
    <property type="match status" value="1"/>
</dbReference>
<reference evidence="6" key="1">
    <citation type="journal article" date="2019" name="Int. J. Syst. Evol. Microbiol.">
        <title>The Global Catalogue of Microorganisms (GCM) 10K type strain sequencing project: providing services to taxonomists for standard genome sequencing and annotation.</title>
        <authorList>
            <consortium name="The Broad Institute Genomics Platform"/>
            <consortium name="The Broad Institute Genome Sequencing Center for Infectious Disease"/>
            <person name="Wu L."/>
            <person name="Ma J."/>
        </authorList>
    </citation>
    <scope>NUCLEOTIDE SEQUENCE [LARGE SCALE GENOMIC DNA]</scope>
    <source>
        <strain evidence="6">JCM 16904</strain>
    </source>
</reference>
<keyword evidence="6" id="KW-1185">Reference proteome</keyword>
<dbReference type="PANTHER" id="PTHR43085">
    <property type="entry name" value="HEXOKINASE FAMILY MEMBER"/>
    <property type="match status" value="1"/>
</dbReference>
<dbReference type="Gene3D" id="3.40.1190.20">
    <property type="match status" value="1"/>
</dbReference>